<dbReference type="Proteomes" id="UP001516400">
    <property type="component" value="Unassembled WGS sequence"/>
</dbReference>
<proteinExistence type="inferred from homology"/>
<evidence type="ECO:0000256" key="3">
    <source>
        <dbReference type="ARBA" id="ARBA00022475"/>
    </source>
</evidence>
<dbReference type="PRINTS" id="PR00171">
    <property type="entry name" value="SUGRTRNSPORT"/>
</dbReference>
<keyword evidence="4 9" id="KW-0812">Transmembrane</keyword>
<evidence type="ECO:0000313" key="12">
    <source>
        <dbReference type="Proteomes" id="UP001516400"/>
    </source>
</evidence>
<comment type="subcellular location">
    <subcellularLocation>
        <location evidence="1">Cell membrane</location>
        <topology evidence="1">Multi-pass membrane protein</topology>
    </subcellularLocation>
</comment>
<dbReference type="InterPro" id="IPR005828">
    <property type="entry name" value="MFS_sugar_transport-like"/>
</dbReference>
<dbReference type="EMBL" id="JABFTP020000144">
    <property type="protein sequence ID" value="KAL3280765.1"/>
    <property type="molecule type" value="Genomic_DNA"/>
</dbReference>
<dbReference type="PROSITE" id="PS00217">
    <property type="entry name" value="SUGAR_TRANSPORT_2"/>
    <property type="match status" value="1"/>
</dbReference>
<feature type="transmembrane region" description="Helical" evidence="9">
    <location>
        <begin position="187"/>
        <end position="208"/>
    </location>
</feature>
<dbReference type="AlphaFoldDB" id="A0ABD2NQ53"/>
<dbReference type="PROSITE" id="PS50850">
    <property type="entry name" value="MFS"/>
    <property type="match status" value="1"/>
</dbReference>
<evidence type="ECO:0000256" key="6">
    <source>
        <dbReference type="ARBA" id="ARBA00023136"/>
    </source>
</evidence>
<keyword evidence="5 9" id="KW-1133">Transmembrane helix</keyword>
<dbReference type="NCBIfam" id="TIGR00879">
    <property type="entry name" value="SP"/>
    <property type="match status" value="1"/>
</dbReference>
<dbReference type="SUPFAM" id="SSF103473">
    <property type="entry name" value="MFS general substrate transporter"/>
    <property type="match status" value="1"/>
</dbReference>
<feature type="transmembrane region" description="Helical" evidence="9">
    <location>
        <begin position="300"/>
        <end position="319"/>
    </location>
</feature>
<evidence type="ECO:0000256" key="8">
    <source>
        <dbReference type="RuleBase" id="RU003346"/>
    </source>
</evidence>
<comment type="caution">
    <text evidence="11">The sequence shown here is derived from an EMBL/GenBank/DDBJ whole genome shotgun (WGS) entry which is preliminary data.</text>
</comment>
<evidence type="ECO:0000256" key="4">
    <source>
        <dbReference type="ARBA" id="ARBA00022692"/>
    </source>
</evidence>
<keyword evidence="6 9" id="KW-0472">Membrane</keyword>
<feature type="transmembrane region" description="Helical" evidence="9">
    <location>
        <begin position="365"/>
        <end position="388"/>
    </location>
</feature>
<dbReference type="FunFam" id="1.20.1250.20:FF:001511">
    <property type="entry name" value="Solute carrier family 2, facilitated glucose transporter member 5"/>
    <property type="match status" value="1"/>
</dbReference>
<dbReference type="InterPro" id="IPR045263">
    <property type="entry name" value="GLUT"/>
</dbReference>
<name>A0ABD2NQ53_9CUCU</name>
<feature type="transmembrane region" description="Helical" evidence="9">
    <location>
        <begin position="91"/>
        <end position="115"/>
    </location>
</feature>
<evidence type="ECO:0000256" key="7">
    <source>
        <dbReference type="ARBA" id="ARBA00023180"/>
    </source>
</evidence>
<keyword evidence="12" id="KW-1185">Reference proteome</keyword>
<dbReference type="InterPro" id="IPR005829">
    <property type="entry name" value="Sugar_transporter_CS"/>
</dbReference>
<evidence type="ECO:0000256" key="1">
    <source>
        <dbReference type="ARBA" id="ARBA00004651"/>
    </source>
</evidence>
<dbReference type="GO" id="GO:0005886">
    <property type="term" value="C:plasma membrane"/>
    <property type="evidence" value="ECO:0007669"/>
    <property type="project" value="UniProtKB-SubCell"/>
</dbReference>
<feature type="transmembrane region" description="Helical" evidence="9">
    <location>
        <begin position="459"/>
        <end position="479"/>
    </location>
</feature>
<dbReference type="Gene3D" id="1.20.1250.20">
    <property type="entry name" value="MFS general substrate transporter like domains"/>
    <property type="match status" value="1"/>
</dbReference>
<gene>
    <name evidence="11" type="ORF">HHI36_003997</name>
</gene>
<feature type="transmembrane region" description="Helical" evidence="9">
    <location>
        <begin position="147"/>
        <end position="167"/>
    </location>
</feature>
<dbReference type="InterPro" id="IPR020846">
    <property type="entry name" value="MFS_dom"/>
</dbReference>
<evidence type="ECO:0000256" key="2">
    <source>
        <dbReference type="ARBA" id="ARBA00022448"/>
    </source>
</evidence>
<accession>A0ABD2NQ53</accession>
<feature type="domain" description="Major facilitator superfamily (MFS) profile" evidence="10">
    <location>
        <begin position="43"/>
        <end position="486"/>
    </location>
</feature>
<keyword evidence="7" id="KW-0325">Glycoprotein</keyword>
<reference evidence="11 12" key="1">
    <citation type="journal article" date="2021" name="BMC Biol.">
        <title>Horizontally acquired antibacterial genes associated with adaptive radiation of ladybird beetles.</title>
        <authorList>
            <person name="Li H.S."/>
            <person name="Tang X.F."/>
            <person name="Huang Y.H."/>
            <person name="Xu Z.Y."/>
            <person name="Chen M.L."/>
            <person name="Du X.Y."/>
            <person name="Qiu B.Y."/>
            <person name="Chen P.T."/>
            <person name="Zhang W."/>
            <person name="Slipinski A."/>
            <person name="Escalona H.E."/>
            <person name="Waterhouse R.M."/>
            <person name="Zwick A."/>
            <person name="Pang H."/>
        </authorList>
    </citation>
    <scope>NUCLEOTIDE SEQUENCE [LARGE SCALE GENOMIC DNA]</scope>
    <source>
        <strain evidence="11">SYSU2018</strain>
    </source>
</reference>
<dbReference type="GO" id="GO:1990539">
    <property type="term" value="P:fructose import across plasma membrane"/>
    <property type="evidence" value="ECO:0007669"/>
    <property type="project" value="UniProtKB-ARBA"/>
</dbReference>
<organism evidence="11 12">
    <name type="scientific">Cryptolaemus montrouzieri</name>
    <dbReference type="NCBI Taxonomy" id="559131"/>
    <lineage>
        <taxon>Eukaryota</taxon>
        <taxon>Metazoa</taxon>
        <taxon>Ecdysozoa</taxon>
        <taxon>Arthropoda</taxon>
        <taxon>Hexapoda</taxon>
        <taxon>Insecta</taxon>
        <taxon>Pterygota</taxon>
        <taxon>Neoptera</taxon>
        <taxon>Endopterygota</taxon>
        <taxon>Coleoptera</taxon>
        <taxon>Polyphaga</taxon>
        <taxon>Cucujiformia</taxon>
        <taxon>Coccinelloidea</taxon>
        <taxon>Coccinellidae</taxon>
        <taxon>Scymninae</taxon>
        <taxon>Scymnini</taxon>
        <taxon>Cryptolaemus</taxon>
    </lineage>
</organism>
<dbReference type="PROSITE" id="PS00216">
    <property type="entry name" value="SUGAR_TRANSPORT_1"/>
    <property type="match status" value="2"/>
</dbReference>
<feature type="transmembrane region" description="Helical" evidence="9">
    <location>
        <begin position="394"/>
        <end position="421"/>
    </location>
</feature>
<evidence type="ECO:0000313" key="11">
    <source>
        <dbReference type="EMBL" id="KAL3280765.1"/>
    </source>
</evidence>
<feature type="transmembrane region" description="Helical" evidence="9">
    <location>
        <begin position="214"/>
        <end position="235"/>
    </location>
</feature>
<dbReference type="Pfam" id="PF00083">
    <property type="entry name" value="Sugar_tr"/>
    <property type="match status" value="1"/>
</dbReference>
<feature type="transmembrane region" description="Helical" evidence="9">
    <location>
        <begin position="433"/>
        <end position="453"/>
    </location>
</feature>
<sequence length="503" mass="54592">MGKGGENLDTETVKFTPETLNVDPSEKSSKVFFGLNGKLVFAISAASLGSAFQHGYSTGVMNNPQTVLEDWMRHVLKERNGETPDKATITLLWSVIISIYCIGGMVGGLITGLVAEKLGRKIGLLFSNIFIVLAAICTATAKPSSSIELIIVSRFLTGINAGLNAGVTPMYLAEISPTNLRGAVGSVYQLVITISILISQILGIRGVFGNEDSWPILLTLILIPCAFQLSTFPFCPESPKHLLISKGQEIEAQRALVWLRCSHDVQDEMEQMKNEAEAMKLVPKVTVTDLIVNGALRQPLIISLMVMLAQQLSGINAVINFSTDIFKTAGLSENASTGATMIIGLVNVIMTLISMILIERAGRKTLLMAGFSGMIVATVFLTISISFAKDSSVASVFCIIFVVLYIITFATGPGSIPWFLVSELFSQSARPTAASLAVFTNWFANFLVGISFLPIKEAAGSNVFILFIILQILFLFFIYKKVPETKNKSIEEISALFRQKSYE</sequence>
<evidence type="ECO:0000256" key="9">
    <source>
        <dbReference type="SAM" id="Phobius"/>
    </source>
</evidence>
<dbReference type="InterPro" id="IPR003663">
    <property type="entry name" value="Sugar/inositol_transpt"/>
</dbReference>
<dbReference type="GO" id="GO:0005353">
    <property type="term" value="F:fructose transmembrane transporter activity"/>
    <property type="evidence" value="ECO:0007669"/>
    <property type="project" value="UniProtKB-ARBA"/>
</dbReference>
<feature type="transmembrane region" description="Helical" evidence="9">
    <location>
        <begin position="122"/>
        <end position="141"/>
    </location>
</feature>
<dbReference type="InterPro" id="IPR036259">
    <property type="entry name" value="MFS_trans_sf"/>
</dbReference>
<dbReference type="PANTHER" id="PTHR23503:SF8">
    <property type="entry name" value="FACILITATED GLUCOSE TRANSPORTER PROTEIN 1"/>
    <property type="match status" value="1"/>
</dbReference>
<protein>
    <recommendedName>
        <fullName evidence="10">Major facilitator superfamily (MFS) profile domain-containing protein</fullName>
    </recommendedName>
</protein>
<keyword evidence="2 8" id="KW-0813">Transport</keyword>
<comment type="similarity">
    <text evidence="8">Belongs to the major facilitator superfamily. Sugar transporter (TC 2.A.1.1) family.</text>
</comment>
<evidence type="ECO:0000256" key="5">
    <source>
        <dbReference type="ARBA" id="ARBA00022989"/>
    </source>
</evidence>
<dbReference type="PANTHER" id="PTHR23503">
    <property type="entry name" value="SOLUTE CARRIER FAMILY 2"/>
    <property type="match status" value="1"/>
</dbReference>
<keyword evidence="3" id="KW-1003">Cell membrane</keyword>
<feature type="transmembrane region" description="Helical" evidence="9">
    <location>
        <begin position="339"/>
        <end position="358"/>
    </location>
</feature>
<evidence type="ECO:0000259" key="10">
    <source>
        <dbReference type="PROSITE" id="PS50850"/>
    </source>
</evidence>